<accession>A0AA88MKY4</accession>
<evidence type="ECO:0000313" key="2">
    <source>
        <dbReference type="Proteomes" id="UP001187315"/>
    </source>
</evidence>
<protein>
    <submittedName>
        <fullName evidence="1">Uncharacterized protein</fullName>
    </submittedName>
</protein>
<dbReference type="Proteomes" id="UP001187315">
    <property type="component" value="Unassembled WGS sequence"/>
</dbReference>
<dbReference type="EMBL" id="JAVHJS010000013">
    <property type="protein sequence ID" value="KAK2838436.1"/>
    <property type="molecule type" value="Genomic_DNA"/>
</dbReference>
<sequence>MTQDLELDVQMTGRGHEDGGIRGPEPLPSFALLSQPTWGVFWSAVTVLRNIAEHAECLLCGGTLAPPPPRSWDYSEAESTA</sequence>
<evidence type="ECO:0000313" key="1">
    <source>
        <dbReference type="EMBL" id="KAK2838436.1"/>
    </source>
</evidence>
<organism evidence="1 2">
    <name type="scientific">Tachysurus vachellii</name>
    <name type="common">Darkbarbel catfish</name>
    <name type="synonym">Pelteobagrus vachellii</name>
    <dbReference type="NCBI Taxonomy" id="175792"/>
    <lineage>
        <taxon>Eukaryota</taxon>
        <taxon>Metazoa</taxon>
        <taxon>Chordata</taxon>
        <taxon>Craniata</taxon>
        <taxon>Vertebrata</taxon>
        <taxon>Euteleostomi</taxon>
        <taxon>Actinopterygii</taxon>
        <taxon>Neopterygii</taxon>
        <taxon>Teleostei</taxon>
        <taxon>Ostariophysi</taxon>
        <taxon>Siluriformes</taxon>
        <taxon>Bagridae</taxon>
        <taxon>Tachysurus</taxon>
    </lineage>
</organism>
<gene>
    <name evidence="1" type="ORF">Q7C36_013250</name>
</gene>
<proteinExistence type="predicted"/>
<reference evidence="1" key="1">
    <citation type="submission" date="2023-08" db="EMBL/GenBank/DDBJ databases">
        <title>Pelteobagrus vachellii genome.</title>
        <authorList>
            <person name="Liu H."/>
        </authorList>
    </citation>
    <scope>NUCLEOTIDE SEQUENCE</scope>
    <source>
        <strain evidence="1">PRFRI_2022a</strain>
        <tissue evidence="1">Muscle</tissue>
    </source>
</reference>
<keyword evidence="2" id="KW-1185">Reference proteome</keyword>
<comment type="caution">
    <text evidence="1">The sequence shown here is derived from an EMBL/GenBank/DDBJ whole genome shotgun (WGS) entry which is preliminary data.</text>
</comment>
<name>A0AA88MKY4_TACVA</name>
<dbReference type="AlphaFoldDB" id="A0AA88MKY4"/>